<dbReference type="EMBL" id="CAJOBJ010000119">
    <property type="protein sequence ID" value="CAF3796694.1"/>
    <property type="molecule type" value="Genomic_DNA"/>
</dbReference>
<protein>
    <submittedName>
        <fullName evidence="2">Uncharacterized protein</fullName>
    </submittedName>
</protein>
<dbReference type="EMBL" id="CAJOBI010000248">
    <property type="protein sequence ID" value="CAF3808131.1"/>
    <property type="molecule type" value="Genomic_DNA"/>
</dbReference>
<evidence type="ECO:0000313" key="4">
    <source>
        <dbReference type="EMBL" id="CAF2102269.1"/>
    </source>
</evidence>
<evidence type="ECO:0000313" key="8">
    <source>
        <dbReference type="Proteomes" id="UP000663855"/>
    </source>
</evidence>
<dbReference type="Proteomes" id="UP000663834">
    <property type="component" value="Unassembled WGS sequence"/>
</dbReference>
<dbReference type="Proteomes" id="UP000681720">
    <property type="component" value="Unassembled WGS sequence"/>
</dbReference>
<dbReference type="Proteomes" id="UP000663855">
    <property type="component" value="Unassembled WGS sequence"/>
</dbReference>
<dbReference type="EMBL" id="CAJNOV010010851">
    <property type="protein sequence ID" value="CAF1425385.1"/>
    <property type="molecule type" value="Genomic_DNA"/>
</dbReference>
<evidence type="ECO:0000313" key="3">
    <source>
        <dbReference type="EMBL" id="CAF1686462.1"/>
    </source>
</evidence>
<dbReference type="EMBL" id="CAJNOW010022067">
    <property type="protein sequence ID" value="CAF1686462.1"/>
    <property type="molecule type" value="Genomic_DNA"/>
</dbReference>
<evidence type="ECO:0000313" key="5">
    <source>
        <dbReference type="EMBL" id="CAF3796694.1"/>
    </source>
</evidence>
<proteinExistence type="predicted"/>
<evidence type="ECO:0000313" key="2">
    <source>
        <dbReference type="EMBL" id="CAF1425385.1"/>
    </source>
</evidence>
<organism evidence="2 8">
    <name type="scientific">Rotaria magnacalcarata</name>
    <dbReference type="NCBI Taxonomy" id="392030"/>
    <lineage>
        <taxon>Eukaryota</taxon>
        <taxon>Metazoa</taxon>
        <taxon>Spiralia</taxon>
        <taxon>Gnathifera</taxon>
        <taxon>Rotifera</taxon>
        <taxon>Eurotatoria</taxon>
        <taxon>Bdelloidea</taxon>
        <taxon>Philodinida</taxon>
        <taxon>Philodinidae</taxon>
        <taxon>Rotaria</taxon>
    </lineage>
</organism>
<dbReference type="Gene3D" id="3.90.176.10">
    <property type="entry name" value="Toxin ADP-ribosyltransferase, Chain A, domain 1"/>
    <property type="match status" value="1"/>
</dbReference>
<reference evidence="2" key="1">
    <citation type="submission" date="2021-02" db="EMBL/GenBank/DDBJ databases">
        <authorList>
            <person name="Nowell W R."/>
        </authorList>
    </citation>
    <scope>NUCLEOTIDE SEQUENCE</scope>
</reference>
<name>A0A815MUH7_9BILA</name>
<dbReference type="Proteomes" id="UP000676336">
    <property type="component" value="Unassembled WGS sequence"/>
</dbReference>
<dbReference type="EMBL" id="CAJOBH010002062">
    <property type="protein sequence ID" value="CAF3887984.1"/>
    <property type="molecule type" value="Genomic_DNA"/>
</dbReference>
<accession>A0A815MUH7</accession>
<dbReference type="AlphaFoldDB" id="A0A815MUH7"/>
<sequence>MGCLTSCLLCCSPCCLHCCPPCCSRCCPSCCVQCCLPCCSLSDSSLSRSDLSPDDEFALQRLTDDGISRVVNLQPLKKGDYRNDPPVTLREALKSIKLPIDPSHIEEAEKKCRWKPGDLLTRDESASIYIYTMHKTKNEIYTPLRKALQHGDRSALLPWLPYLRLMESACNKLPPAQGIRYRAIKKTENKNNHKNLRQNEQMMSSWTESENRLLRNGWDIIEDVNVPGVDIRGYTASKKWAETLVFADIKLLERPTSASTTTTNKKAVSAIPSGSKCETQCKC</sequence>
<dbReference type="OrthoDB" id="423533at2759"/>
<dbReference type="Proteomes" id="UP000681967">
    <property type="component" value="Unassembled WGS sequence"/>
</dbReference>
<evidence type="ECO:0000313" key="6">
    <source>
        <dbReference type="EMBL" id="CAF3808131.1"/>
    </source>
</evidence>
<evidence type="ECO:0000313" key="7">
    <source>
        <dbReference type="EMBL" id="CAF3887984.1"/>
    </source>
</evidence>
<keyword evidence="1" id="KW-0732">Signal</keyword>
<evidence type="ECO:0000256" key="1">
    <source>
        <dbReference type="SAM" id="SignalP"/>
    </source>
</evidence>
<gene>
    <name evidence="7" type="ORF">BYL167_LOCUS7800</name>
    <name evidence="2" type="ORF">CJN711_LOCUS23253</name>
    <name evidence="5" type="ORF">GIL414_LOCUS854</name>
    <name evidence="3" type="ORF">KQP761_LOCUS38788</name>
    <name evidence="4" type="ORF">MBJ925_LOCUS22492</name>
    <name evidence="6" type="ORF">SMN809_LOCUS1567</name>
</gene>
<dbReference type="Proteomes" id="UP000663824">
    <property type="component" value="Unassembled WGS sequence"/>
</dbReference>
<comment type="caution">
    <text evidence="2">The sequence shown here is derived from an EMBL/GenBank/DDBJ whole genome shotgun (WGS) entry which is preliminary data.</text>
</comment>
<feature type="chain" id="PRO_5036228350" evidence="1">
    <location>
        <begin position="19"/>
        <end position="283"/>
    </location>
</feature>
<dbReference type="EMBL" id="CAJNRE010011526">
    <property type="protein sequence ID" value="CAF2102269.1"/>
    <property type="molecule type" value="Genomic_DNA"/>
</dbReference>
<feature type="signal peptide" evidence="1">
    <location>
        <begin position="1"/>
        <end position="18"/>
    </location>
</feature>